<dbReference type="EMBL" id="CP074132">
    <property type="protein sequence ID" value="QUX31168.1"/>
    <property type="molecule type" value="Genomic_DNA"/>
</dbReference>
<dbReference type="Proteomes" id="UP000678016">
    <property type="component" value="Chromosome"/>
</dbReference>
<reference evidence="2" key="1">
    <citation type="submission" date="2021-05" db="EMBL/GenBank/DDBJ databases">
        <title>Direct Submission.</title>
        <authorList>
            <person name="Li K."/>
            <person name="Gao J."/>
        </authorList>
    </citation>
    <scope>NUCLEOTIDE SEQUENCE [LARGE SCALE GENOMIC DNA]</scope>
    <source>
        <strain evidence="2">HDS12</strain>
    </source>
</reference>
<protein>
    <submittedName>
        <fullName evidence="1">Uncharacterized protein</fullName>
    </submittedName>
</protein>
<name>A0ABX8CDS9_9ACTN</name>
<sequence>MKSPEHAPLVQVSSSTGGVVFSGRRAASHVRDFVRARERPCPVVLDPSAYESHVATPEAPFLLRESSLFEEDQLRETLHQLTMSGADLVLTPTGFLTADENGAEALRRAARRVDALDTADVVLAVPLDALWLSRREQLASLLQRIRTPKALILGARGNPVESTSRAQALRETVFEAGETALLRTDLAGLDAMLHGAPFTSIGDTSSTRHTVPPWEDPRVFTRNRSPNVLDPNLMAYVRGMRLAEQPVGELLRCTCVPCVEAGEARGSGAVGRLLNTLHDHSDTAQAHAHNMAVWSRWWSDLSRETTRERAGARWRALCAGALHRYGEYNGRFLRANGPFTPSGALRYWAGEGG</sequence>
<proteinExistence type="predicted"/>
<keyword evidence="2" id="KW-1185">Reference proteome</keyword>
<dbReference type="RefSeq" id="WP_212643861.1">
    <property type="nucleotide sequence ID" value="NZ_CP074132.1"/>
</dbReference>
<accession>A0ABX8CDS9</accession>
<evidence type="ECO:0000313" key="2">
    <source>
        <dbReference type="Proteomes" id="UP000678016"/>
    </source>
</evidence>
<organism evidence="1 2">
    <name type="scientific">Nocardiopsis akebiae</name>
    <dbReference type="NCBI Taxonomy" id="2831968"/>
    <lineage>
        <taxon>Bacteria</taxon>
        <taxon>Bacillati</taxon>
        <taxon>Actinomycetota</taxon>
        <taxon>Actinomycetes</taxon>
        <taxon>Streptosporangiales</taxon>
        <taxon>Nocardiopsidaceae</taxon>
        <taxon>Nocardiopsis</taxon>
    </lineage>
</organism>
<gene>
    <name evidence="1" type="ORF">KGD83_12130</name>
</gene>
<evidence type="ECO:0000313" key="1">
    <source>
        <dbReference type="EMBL" id="QUX31168.1"/>
    </source>
</evidence>